<gene>
    <name evidence="1" type="ORF">XYLVIOL_LOCUS9048</name>
</gene>
<dbReference type="EMBL" id="CAXAJV020001299">
    <property type="protein sequence ID" value="CAL7948725.1"/>
    <property type="molecule type" value="Genomic_DNA"/>
</dbReference>
<dbReference type="CDD" id="cd20071">
    <property type="entry name" value="SET_SMYD"/>
    <property type="match status" value="1"/>
</dbReference>
<comment type="caution">
    <text evidence="1">The sequence shown here is derived from an EMBL/GenBank/DDBJ whole genome shotgun (WGS) entry which is preliminary data.</text>
</comment>
<proteinExistence type="predicted"/>
<keyword evidence="2" id="KW-1185">Reference proteome</keyword>
<dbReference type="PANTHER" id="PTHR46455:SF4">
    <property type="entry name" value="GH11294P"/>
    <property type="match status" value="1"/>
</dbReference>
<protein>
    <recommendedName>
        <fullName evidence="3">SET domain-containing protein</fullName>
    </recommendedName>
</protein>
<dbReference type="InterPro" id="IPR046341">
    <property type="entry name" value="SET_dom_sf"/>
</dbReference>
<accession>A0ABP1P637</accession>
<organism evidence="1 2">
    <name type="scientific">Xylocopa violacea</name>
    <name type="common">Violet carpenter bee</name>
    <name type="synonym">Apis violacea</name>
    <dbReference type="NCBI Taxonomy" id="135666"/>
    <lineage>
        <taxon>Eukaryota</taxon>
        <taxon>Metazoa</taxon>
        <taxon>Ecdysozoa</taxon>
        <taxon>Arthropoda</taxon>
        <taxon>Hexapoda</taxon>
        <taxon>Insecta</taxon>
        <taxon>Pterygota</taxon>
        <taxon>Neoptera</taxon>
        <taxon>Endopterygota</taxon>
        <taxon>Hymenoptera</taxon>
        <taxon>Apocrita</taxon>
        <taxon>Aculeata</taxon>
        <taxon>Apoidea</taxon>
        <taxon>Anthophila</taxon>
        <taxon>Apidae</taxon>
        <taxon>Xylocopa</taxon>
        <taxon>Xylocopa</taxon>
    </lineage>
</organism>
<dbReference type="Gene3D" id="2.170.270.10">
    <property type="entry name" value="SET domain"/>
    <property type="match status" value="1"/>
</dbReference>
<dbReference type="Gene3D" id="1.10.220.160">
    <property type="match status" value="1"/>
</dbReference>
<dbReference type="Proteomes" id="UP001642520">
    <property type="component" value="Unassembled WGS sequence"/>
</dbReference>
<dbReference type="Gene3D" id="6.10.140.2220">
    <property type="match status" value="1"/>
</dbReference>
<reference evidence="1 2" key="1">
    <citation type="submission" date="2024-08" db="EMBL/GenBank/DDBJ databases">
        <authorList>
            <person name="Will J Nash"/>
            <person name="Angela Man"/>
            <person name="Seanna McTaggart"/>
            <person name="Kendall Baker"/>
            <person name="Tom Barker"/>
            <person name="Leah Catchpole"/>
            <person name="Alex Durrant"/>
            <person name="Karim Gharbi"/>
            <person name="Naomi Irish"/>
            <person name="Gemy Kaithakottil"/>
            <person name="Debby Ku"/>
            <person name="Aaliyah Providence"/>
            <person name="Felix Shaw"/>
            <person name="David Swarbreck"/>
            <person name="Chris Watkins"/>
            <person name="Ann M. McCartney"/>
            <person name="Giulio Formenti"/>
            <person name="Alice Mouton"/>
            <person name="Noel Vella"/>
            <person name="Bjorn M von Reumont"/>
            <person name="Adriana Vella"/>
            <person name="Wilfried Haerty"/>
        </authorList>
    </citation>
    <scope>NUCLEOTIDE SEQUENCE [LARGE SCALE GENOMIC DNA]</scope>
</reference>
<dbReference type="PANTHER" id="PTHR46455">
    <property type="entry name" value="SET AND MYND DOMAIN CONTAINING, ARTHROPOD-SPECIFIC, MEMBER 4, ISOFORM A"/>
    <property type="match status" value="1"/>
</dbReference>
<dbReference type="SUPFAM" id="SSF82199">
    <property type="entry name" value="SET domain"/>
    <property type="match status" value="1"/>
</dbReference>
<dbReference type="InterPro" id="IPR053010">
    <property type="entry name" value="SET_SmydA-8"/>
</dbReference>
<evidence type="ECO:0008006" key="3">
    <source>
        <dbReference type="Google" id="ProtNLM"/>
    </source>
</evidence>
<evidence type="ECO:0000313" key="2">
    <source>
        <dbReference type="Proteomes" id="UP001642520"/>
    </source>
</evidence>
<name>A0ABP1P637_XYLVO</name>
<evidence type="ECO:0000313" key="1">
    <source>
        <dbReference type="EMBL" id="CAL7948725.1"/>
    </source>
</evidence>
<sequence>MTPLLHSYFQAIAQKPLLCWPHRNLAENPALGRHYVATRHISIGEIILKDEEPLIAGPMNNSVPVCLKCYTVLNEDIATPCTTCGWPLCQKCKEHGLECNFTSSRRGDKVSITKFGYPHPSYQCINVIRALSLKTTNAEVYNKLMSLESHCDRIKDKENFIFEEPLNTARFIKRFFRTDDVSEEEITKIIGILQVNGHEVPITEPPYVAVYELASLLEHNCRANCSKSFTDTGGLIIHAAIPITKGDNISICYTDPLWGTANRIHHLSKTKFFECICDRCKDPTEFGTMFDALKCNQMNCSGYMLPKTFLAQSQEDYACNICKSIISYEEAEKILEDIGRCLSNMKKQDITACKEFLNRYKSILHANHFYNVDVMIALSQLIGHQTGGIVDVGENLLVEKMNLCRILSELLKLLVPAENRIRGLILFELHAALAEYSRRHVEMDTLTTLLLESKKCLLSAHQLLRYEPKVLPEGFVVQQAEKNLQQMNKLLKQFNVE</sequence>